<evidence type="ECO:0000313" key="11">
    <source>
        <dbReference type="Proteomes" id="UP001251870"/>
    </source>
</evidence>
<gene>
    <name evidence="7 10" type="primary">tilS</name>
    <name evidence="10" type="ORF">RIL96_10840</name>
</gene>
<dbReference type="HAMAP" id="MF_01161">
    <property type="entry name" value="tRNA_Ile_lys_synt"/>
    <property type="match status" value="1"/>
</dbReference>
<evidence type="ECO:0000259" key="9">
    <source>
        <dbReference type="Pfam" id="PF09179"/>
    </source>
</evidence>
<keyword evidence="1 7" id="KW-0963">Cytoplasm</keyword>
<dbReference type="SUPFAM" id="SSF52402">
    <property type="entry name" value="Adenine nucleotide alpha hydrolases-like"/>
    <property type="match status" value="1"/>
</dbReference>
<feature type="binding site" evidence="7">
    <location>
        <begin position="43"/>
        <end position="48"/>
    </location>
    <ligand>
        <name>ATP</name>
        <dbReference type="ChEBI" id="CHEBI:30616"/>
    </ligand>
</feature>
<dbReference type="Pfam" id="PF01171">
    <property type="entry name" value="ATP_bind_3"/>
    <property type="match status" value="1"/>
</dbReference>
<comment type="subcellular location">
    <subcellularLocation>
        <location evidence="7">Cytoplasm</location>
    </subcellularLocation>
</comment>
<dbReference type="Pfam" id="PF09179">
    <property type="entry name" value="TilS"/>
    <property type="match status" value="1"/>
</dbReference>
<proteinExistence type="inferred from homology"/>
<feature type="domain" description="tRNA(Ile)-lysidine/2-thiocytidine synthase N-terminal" evidence="8">
    <location>
        <begin position="39"/>
        <end position="214"/>
    </location>
</feature>
<keyword evidence="5 7" id="KW-0067">ATP-binding</keyword>
<dbReference type="PANTHER" id="PTHR43033:SF1">
    <property type="entry name" value="TRNA(ILE)-LYSIDINE SYNTHASE-RELATED"/>
    <property type="match status" value="1"/>
</dbReference>
<feature type="domain" description="tRNA(Ile)-lysidine synthase substrate-binding" evidence="9">
    <location>
        <begin position="270"/>
        <end position="331"/>
    </location>
</feature>
<evidence type="ECO:0000256" key="6">
    <source>
        <dbReference type="ARBA" id="ARBA00048539"/>
    </source>
</evidence>
<evidence type="ECO:0000256" key="3">
    <source>
        <dbReference type="ARBA" id="ARBA00022694"/>
    </source>
</evidence>
<comment type="function">
    <text evidence="7">Ligates lysine onto the cytidine present at position 34 of the AUA codon-specific tRNA(Ile) that contains the anticodon CAU, in an ATP-dependent manner. Cytidine is converted to lysidine, thus changing the amino acid specificity of the tRNA from methionine to isoleucine.</text>
</comment>
<dbReference type="Gene3D" id="3.40.50.620">
    <property type="entry name" value="HUPs"/>
    <property type="match status" value="1"/>
</dbReference>
<evidence type="ECO:0000256" key="1">
    <source>
        <dbReference type="ARBA" id="ARBA00022490"/>
    </source>
</evidence>
<name>A0ABU2DU91_9MICC</name>
<keyword evidence="4 7" id="KW-0547">Nucleotide-binding</keyword>
<evidence type="ECO:0000256" key="4">
    <source>
        <dbReference type="ARBA" id="ARBA00022741"/>
    </source>
</evidence>
<dbReference type="SUPFAM" id="SSF82829">
    <property type="entry name" value="MesJ substrate recognition domain-like"/>
    <property type="match status" value="1"/>
</dbReference>
<dbReference type="CDD" id="cd01992">
    <property type="entry name" value="TilS_N"/>
    <property type="match status" value="1"/>
</dbReference>
<dbReference type="NCBIfam" id="TIGR02432">
    <property type="entry name" value="lysidine_TilS_N"/>
    <property type="match status" value="1"/>
</dbReference>
<dbReference type="Gene3D" id="1.20.59.20">
    <property type="match status" value="1"/>
</dbReference>
<organism evidence="10 11">
    <name type="scientific">Nesterenkonia aerolata</name>
    <dbReference type="NCBI Taxonomy" id="3074079"/>
    <lineage>
        <taxon>Bacteria</taxon>
        <taxon>Bacillati</taxon>
        <taxon>Actinomycetota</taxon>
        <taxon>Actinomycetes</taxon>
        <taxon>Micrococcales</taxon>
        <taxon>Micrococcaceae</taxon>
        <taxon>Nesterenkonia</taxon>
    </lineage>
</organism>
<dbReference type="EMBL" id="JAVKGR010000015">
    <property type="protein sequence ID" value="MDR8020060.1"/>
    <property type="molecule type" value="Genomic_DNA"/>
</dbReference>
<sequence length="360" mass="37857">MDRPDGPVPDGGVSPALPQPVAAARRAVAEVLPEDGLALVACSGGADSLALAAAAAYHVRRGQARVGGVVVDHGLHPHSAAVTATAAQQLRELGLAPVVIECVQVDDRSPDGPEAAARTARYSAFTRAMESTAAQRILLAHTRDDQAEQVLLGLARGSGTRSVAGIPRRRGPFHRPLLELSRQDTETICAHAQLTAWDDPANSDPALLRSRIRTEILPLLEERLSPAIRQALSRTARIAADDADHLDAEAQRRFADLLEDPDTHGRIRFDLARLEALSPAIRRRVLALAVIAVGGTRPSMERLEAAEGLRARRGSAGPVQMEGGVQVYRGTTGSPEYGKLVLVPPGAPGPADDVGVGGPA</sequence>
<evidence type="ECO:0000313" key="10">
    <source>
        <dbReference type="EMBL" id="MDR8020060.1"/>
    </source>
</evidence>
<dbReference type="InterPro" id="IPR012094">
    <property type="entry name" value="tRNA_Ile_lys_synt"/>
</dbReference>
<comment type="caution">
    <text evidence="10">The sequence shown here is derived from an EMBL/GenBank/DDBJ whole genome shotgun (WGS) entry which is preliminary data.</text>
</comment>
<comment type="domain">
    <text evidence="7">The N-terminal region contains the highly conserved SGGXDS motif, predicted to be a P-loop motif involved in ATP binding.</text>
</comment>
<dbReference type="RefSeq" id="WP_310549039.1">
    <property type="nucleotide sequence ID" value="NZ_JAVKGR010000015.1"/>
</dbReference>
<evidence type="ECO:0000259" key="8">
    <source>
        <dbReference type="Pfam" id="PF01171"/>
    </source>
</evidence>
<dbReference type="EC" id="6.3.4.19" evidence="7"/>
<dbReference type="PANTHER" id="PTHR43033">
    <property type="entry name" value="TRNA(ILE)-LYSIDINE SYNTHASE-RELATED"/>
    <property type="match status" value="1"/>
</dbReference>
<evidence type="ECO:0000256" key="7">
    <source>
        <dbReference type="HAMAP-Rule" id="MF_01161"/>
    </source>
</evidence>
<keyword evidence="3 7" id="KW-0819">tRNA processing</keyword>
<dbReference type="InterPro" id="IPR011063">
    <property type="entry name" value="TilS/TtcA_N"/>
</dbReference>
<keyword evidence="11" id="KW-1185">Reference proteome</keyword>
<dbReference type="InterPro" id="IPR012795">
    <property type="entry name" value="tRNA_Ile_lys_synt_N"/>
</dbReference>
<keyword evidence="2 7" id="KW-0436">Ligase</keyword>
<reference evidence="10 11" key="1">
    <citation type="submission" date="2023-09" db="EMBL/GenBank/DDBJ databases">
        <title>Description of three actinobacteria isolated from air of manufacturing shop in a pharmaceutical factory.</title>
        <authorList>
            <person name="Zhang D.-F."/>
        </authorList>
    </citation>
    <scope>NUCLEOTIDE SEQUENCE [LARGE SCALE GENOMIC DNA]</scope>
    <source>
        <strain evidence="10 11">LY-0111</strain>
    </source>
</reference>
<comment type="similarity">
    <text evidence="7">Belongs to the tRNA(Ile)-lysidine synthase family.</text>
</comment>
<dbReference type="GO" id="GO:0032267">
    <property type="term" value="F:tRNA(Ile)-lysidine synthase activity"/>
    <property type="evidence" value="ECO:0007669"/>
    <property type="project" value="UniProtKB-EC"/>
</dbReference>
<protein>
    <recommendedName>
        <fullName evidence="7">tRNA(Ile)-lysidine synthase</fullName>
        <ecNumber evidence="7">6.3.4.19</ecNumber>
    </recommendedName>
    <alternativeName>
        <fullName evidence="7">tRNA(Ile)-2-lysyl-cytidine synthase</fullName>
    </alternativeName>
    <alternativeName>
        <fullName evidence="7">tRNA(Ile)-lysidine synthetase</fullName>
    </alternativeName>
</protein>
<dbReference type="InterPro" id="IPR014729">
    <property type="entry name" value="Rossmann-like_a/b/a_fold"/>
</dbReference>
<accession>A0ABU2DU91</accession>
<evidence type="ECO:0000256" key="5">
    <source>
        <dbReference type="ARBA" id="ARBA00022840"/>
    </source>
</evidence>
<comment type="catalytic activity">
    <reaction evidence="6 7">
        <text>cytidine(34) in tRNA(Ile2) + L-lysine + ATP = lysidine(34) in tRNA(Ile2) + AMP + diphosphate + H(+)</text>
        <dbReference type="Rhea" id="RHEA:43744"/>
        <dbReference type="Rhea" id="RHEA-COMP:10625"/>
        <dbReference type="Rhea" id="RHEA-COMP:10670"/>
        <dbReference type="ChEBI" id="CHEBI:15378"/>
        <dbReference type="ChEBI" id="CHEBI:30616"/>
        <dbReference type="ChEBI" id="CHEBI:32551"/>
        <dbReference type="ChEBI" id="CHEBI:33019"/>
        <dbReference type="ChEBI" id="CHEBI:82748"/>
        <dbReference type="ChEBI" id="CHEBI:83665"/>
        <dbReference type="ChEBI" id="CHEBI:456215"/>
        <dbReference type="EC" id="6.3.4.19"/>
    </reaction>
</comment>
<evidence type="ECO:0000256" key="2">
    <source>
        <dbReference type="ARBA" id="ARBA00022598"/>
    </source>
</evidence>
<dbReference type="InterPro" id="IPR015262">
    <property type="entry name" value="tRNA_Ile_lys_synt_subst-bd"/>
</dbReference>
<dbReference type="Proteomes" id="UP001251870">
    <property type="component" value="Unassembled WGS sequence"/>
</dbReference>